<reference evidence="6" key="1">
    <citation type="submission" date="2021-01" db="EMBL/GenBank/DDBJ databases">
        <authorList>
            <person name="Corre E."/>
            <person name="Pelletier E."/>
            <person name="Niang G."/>
            <person name="Scheremetjew M."/>
            <person name="Finn R."/>
            <person name="Kale V."/>
            <person name="Holt S."/>
            <person name="Cochrane G."/>
            <person name="Meng A."/>
            <person name="Brown T."/>
            <person name="Cohen L."/>
        </authorList>
    </citation>
    <scope>NUCLEOTIDE SEQUENCE</scope>
    <source>
        <strain evidence="6">ATCC 50979</strain>
    </source>
</reference>
<evidence type="ECO:0000256" key="2">
    <source>
        <dbReference type="ARBA" id="ARBA00022698"/>
    </source>
</evidence>
<dbReference type="PANTHER" id="PTHR32194:SF4">
    <property type="entry name" value="PROTEASOME SUBUNIT BETA TYPE-7"/>
    <property type="match status" value="1"/>
</dbReference>
<keyword evidence="3" id="KW-0378">Hydrolase</keyword>
<dbReference type="AlphaFoldDB" id="A0A7S1VA94"/>
<keyword evidence="4" id="KW-0539">Nucleus</keyword>
<dbReference type="PANTHER" id="PTHR32194">
    <property type="entry name" value="METALLOPROTEASE TLDD"/>
    <property type="match status" value="1"/>
</dbReference>
<evidence type="ECO:0000313" key="6">
    <source>
        <dbReference type="EMBL" id="CAD9293160.1"/>
    </source>
</evidence>
<accession>A0A7S1VA94</accession>
<keyword evidence="2" id="KW-0888">Threonine protease</keyword>
<organism evidence="6">
    <name type="scientific">Sexangularia sp. CB-2014</name>
    <dbReference type="NCBI Taxonomy" id="1486929"/>
    <lineage>
        <taxon>Eukaryota</taxon>
        <taxon>Amoebozoa</taxon>
        <taxon>Tubulinea</taxon>
        <taxon>Elardia</taxon>
        <taxon>Arcellinida</taxon>
        <taxon>Arcellinida incertae sedis</taxon>
        <taxon>Sexangularia</taxon>
    </lineage>
</organism>
<evidence type="ECO:0000256" key="3">
    <source>
        <dbReference type="ARBA" id="ARBA00022801"/>
    </source>
</evidence>
<dbReference type="PROSITE" id="PS51476">
    <property type="entry name" value="PROTEASOME_BETA_2"/>
    <property type="match status" value="1"/>
</dbReference>
<keyword evidence="1" id="KW-0645">Protease</keyword>
<dbReference type="GO" id="GO:0005634">
    <property type="term" value="C:nucleus"/>
    <property type="evidence" value="ECO:0007669"/>
    <property type="project" value="UniProtKB-ARBA"/>
</dbReference>
<proteinExistence type="predicted"/>
<dbReference type="GO" id="GO:0005839">
    <property type="term" value="C:proteasome core complex"/>
    <property type="evidence" value="ECO:0007669"/>
    <property type="project" value="InterPro"/>
</dbReference>
<dbReference type="InterPro" id="IPR001353">
    <property type="entry name" value="Proteasome_sua/b"/>
</dbReference>
<dbReference type="GO" id="GO:0004298">
    <property type="term" value="F:threonine-type endopeptidase activity"/>
    <property type="evidence" value="ECO:0007669"/>
    <property type="project" value="UniProtKB-KW"/>
</dbReference>
<protein>
    <recommendedName>
        <fullName evidence="7">Proteasome endopeptidase complex</fullName>
    </recommendedName>
</protein>
<name>A0A7S1VA94_9EUKA</name>
<evidence type="ECO:0008006" key="7">
    <source>
        <dbReference type="Google" id="ProtNLM"/>
    </source>
</evidence>
<dbReference type="Pfam" id="PF00227">
    <property type="entry name" value="Proteasome"/>
    <property type="match status" value="1"/>
</dbReference>
<evidence type="ECO:0000256" key="4">
    <source>
        <dbReference type="ARBA" id="ARBA00023242"/>
    </source>
</evidence>
<dbReference type="EMBL" id="HBGL01005492">
    <property type="protein sequence ID" value="CAD9293160.1"/>
    <property type="molecule type" value="Transcribed_RNA"/>
</dbReference>
<gene>
    <name evidence="6" type="ORF">SSP0437_LOCUS4207</name>
</gene>
<dbReference type="GO" id="GO:0005737">
    <property type="term" value="C:cytoplasm"/>
    <property type="evidence" value="ECO:0007669"/>
    <property type="project" value="TreeGrafter"/>
</dbReference>
<dbReference type="SUPFAM" id="SSF56235">
    <property type="entry name" value="N-terminal nucleophile aminohydrolases (Ntn hydrolases)"/>
    <property type="match status" value="1"/>
</dbReference>
<evidence type="ECO:0000256" key="1">
    <source>
        <dbReference type="ARBA" id="ARBA00022670"/>
    </source>
</evidence>
<dbReference type="InterPro" id="IPR023333">
    <property type="entry name" value="Proteasome_suB-type"/>
</dbReference>
<dbReference type="GO" id="GO:0010498">
    <property type="term" value="P:proteasomal protein catabolic process"/>
    <property type="evidence" value="ECO:0007669"/>
    <property type="project" value="UniProtKB-ARBA"/>
</dbReference>
<dbReference type="Gene3D" id="3.60.20.10">
    <property type="entry name" value="Glutamine Phosphoribosylpyrophosphate, subunit 1, domain 1"/>
    <property type="match status" value="1"/>
</dbReference>
<sequence length="333" mass="34667">MSPPSSNPVSHFSTLPISVHPSSLSTNPDPPLGDAPVGLHDWSKGRADLATSLSLSPSFTSTGTTIVGVTVPSAGAIVLGADTRSTSGDEVANKNCFKLHEMYPGHIFAGGAGTAADNDFMGDQVAAVLMQYARGEGRQPRVVHAVKTLVEKLFPYQGHIGANMIIGGVDETGPSLYAVAPHGSVSQVKFIADGSGLFGALSVLEAGWRENITLAEAQTLVQRAISAGIRHDQYSGSNVDMVSIIPTRPVPTAANASAGALARPLARAEMARSVVPGFERGVERAGGRNAPNGSVGPGYRFAQGDTKVVATKTRSFARIPMVVAPMEEEEDER</sequence>
<dbReference type="InterPro" id="IPR029055">
    <property type="entry name" value="Ntn_hydrolases_N"/>
</dbReference>
<feature type="region of interest" description="Disordered" evidence="5">
    <location>
        <begin position="19"/>
        <end position="39"/>
    </location>
</feature>
<evidence type="ECO:0000256" key="5">
    <source>
        <dbReference type="SAM" id="MobiDB-lite"/>
    </source>
</evidence>